<dbReference type="SMART" id="SM00448">
    <property type="entry name" value="REC"/>
    <property type="match status" value="1"/>
</dbReference>
<reference evidence="4" key="1">
    <citation type="submission" date="2018-06" db="EMBL/GenBank/DDBJ databases">
        <authorList>
            <person name="Zhirakovskaya E."/>
        </authorList>
    </citation>
    <scope>NUCLEOTIDE SEQUENCE</scope>
</reference>
<evidence type="ECO:0000313" key="4">
    <source>
        <dbReference type="EMBL" id="VAW57221.1"/>
    </source>
</evidence>
<feature type="domain" description="Response regulatory" evidence="3">
    <location>
        <begin position="13"/>
        <end position="128"/>
    </location>
</feature>
<evidence type="ECO:0000256" key="2">
    <source>
        <dbReference type="ARBA" id="ARBA00022553"/>
    </source>
</evidence>
<dbReference type="InterPro" id="IPR028976">
    <property type="entry name" value="CheC-like_sf"/>
</dbReference>
<protein>
    <submittedName>
        <fullName evidence="4">Chemotaxis protein CheC -- inhibitor of MCP methylation</fullName>
    </submittedName>
</protein>
<keyword evidence="1" id="KW-0145">Chemotaxis</keyword>
<accession>A0A3B0WPH2</accession>
<dbReference type="AlphaFoldDB" id="A0A3B0WPH2"/>
<dbReference type="PANTHER" id="PTHR44591:SF24">
    <property type="entry name" value="PROTEIN-GLUTAMATE METHYLESTERASE_PROTEIN-GLUTAMINE GLUTAMINASE 1"/>
    <property type="match status" value="1"/>
</dbReference>
<dbReference type="PANTHER" id="PTHR44591">
    <property type="entry name" value="STRESS RESPONSE REGULATOR PROTEIN 1"/>
    <property type="match status" value="1"/>
</dbReference>
<dbReference type="CDD" id="cd17593">
    <property type="entry name" value="REC_CheC-like"/>
    <property type="match status" value="1"/>
</dbReference>
<evidence type="ECO:0000256" key="1">
    <source>
        <dbReference type="ARBA" id="ARBA00022500"/>
    </source>
</evidence>
<dbReference type="SUPFAM" id="SSF103039">
    <property type="entry name" value="CheC-like"/>
    <property type="match status" value="1"/>
</dbReference>
<proteinExistence type="predicted"/>
<dbReference type="SUPFAM" id="SSF52172">
    <property type="entry name" value="CheY-like"/>
    <property type="match status" value="1"/>
</dbReference>
<keyword evidence="2" id="KW-0597">Phosphoprotein</keyword>
<dbReference type="CDD" id="cd17910">
    <property type="entry name" value="CheC_ClassII"/>
    <property type="match status" value="1"/>
</dbReference>
<organism evidence="4">
    <name type="scientific">hydrothermal vent metagenome</name>
    <dbReference type="NCBI Taxonomy" id="652676"/>
    <lineage>
        <taxon>unclassified sequences</taxon>
        <taxon>metagenomes</taxon>
        <taxon>ecological metagenomes</taxon>
    </lineage>
</organism>
<dbReference type="Gene3D" id="3.40.50.2300">
    <property type="match status" value="1"/>
</dbReference>
<dbReference type="GO" id="GO:0006935">
    <property type="term" value="P:chemotaxis"/>
    <property type="evidence" value="ECO:0007669"/>
    <property type="project" value="UniProtKB-KW"/>
</dbReference>
<dbReference type="EMBL" id="UOFF01000357">
    <property type="protein sequence ID" value="VAW57221.1"/>
    <property type="molecule type" value="Genomic_DNA"/>
</dbReference>
<name>A0A3B0WPH2_9ZZZZ</name>
<dbReference type="PROSITE" id="PS50110">
    <property type="entry name" value="RESPONSE_REGULATORY"/>
    <property type="match status" value="1"/>
</dbReference>
<sequence>MYENYDLYNMTTPIVICDDSSMARKQMARSLPENWDVDIHFACDGAEGLNTIIACKAELLFLDLNMPVMDGYEVLEAIRKKDLPIMVIVVSGDIQPEAHQRVMQLGALAFIKKPVAPGQIDDTLQKFGVPIERKSETIQIDVQVGLFDGYQEVANIAMGRAADLLARLLNVFVILPIPNVSMFEVSELHMALSQFSDDDTSISALCQGFIGPGIAGEALMIFNETSFTDIAELMNYKGAINESVQMELLMDTSNILIGACLKGIADQLDINFSQGHPVVLGRHIKIQDLLKQDNKRWQKTLAIEIPYRIENKKISCDLLLLITEDSLKALNDRISYLVE</sequence>
<dbReference type="Gene3D" id="3.40.1550.10">
    <property type="entry name" value="CheC-like"/>
    <property type="match status" value="1"/>
</dbReference>
<dbReference type="Pfam" id="PF00072">
    <property type="entry name" value="Response_reg"/>
    <property type="match status" value="1"/>
</dbReference>
<dbReference type="InterPro" id="IPR001789">
    <property type="entry name" value="Sig_transdc_resp-reg_receiver"/>
</dbReference>
<evidence type="ECO:0000259" key="3">
    <source>
        <dbReference type="PROSITE" id="PS50110"/>
    </source>
</evidence>
<gene>
    <name evidence="4" type="ORF">MNBD_GAMMA07-2075</name>
</gene>
<dbReference type="InterPro" id="IPR050595">
    <property type="entry name" value="Bact_response_regulator"/>
</dbReference>
<dbReference type="InterPro" id="IPR011006">
    <property type="entry name" value="CheY-like_superfamily"/>
</dbReference>
<dbReference type="GO" id="GO:0000160">
    <property type="term" value="P:phosphorelay signal transduction system"/>
    <property type="evidence" value="ECO:0007669"/>
    <property type="project" value="InterPro"/>
</dbReference>